<organism evidence="6 7">
    <name type="scientific">Edaphobacter aggregans</name>
    <dbReference type="NCBI Taxonomy" id="570835"/>
    <lineage>
        <taxon>Bacteria</taxon>
        <taxon>Pseudomonadati</taxon>
        <taxon>Acidobacteriota</taxon>
        <taxon>Terriglobia</taxon>
        <taxon>Terriglobales</taxon>
        <taxon>Acidobacteriaceae</taxon>
        <taxon>Edaphobacter</taxon>
    </lineage>
</organism>
<evidence type="ECO:0000313" key="7">
    <source>
        <dbReference type="Proteomes" id="UP000269669"/>
    </source>
</evidence>
<dbReference type="InterPro" id="IPR001867">
    <property type="entry name" value="OmpR/PhoB-type_DNA-bd"/>
</dbReference>
<comment type="caution">
    <text evidence="6">The sequence shown here is derived from an EMBL/GenBank/DDBJ whole genome shotgun (WGS) entry which is preliminary data.</text>
</comment>
<dbReference type="InterPro" id="IPR036388">
    <property type="entry name" value="WH-like_DNA-bd_sf"/>
</dbReference>
<keyword evidence="7" id="KW-1185">Reference proteome</keyword>
<dbReference type="CDD" id="cd00383">
    <property type="entry name" value="trans_reg_C"/>
    <property type="match status" value="1"/>
</dbReference>
<dbReference type="Pfam" id="PF07676">
    <property type="entry name" value="PD40"/>
    <property type="match status" value="4"/>
</dbReference>
<name>A0A428MP91_9BACT</name>
<feature type="region of interest" description="Disordered" evidence="4">
    <location>
        <begin position="537"/>
        <end position="557"/>
    </location>
</feature>
<dbReference type="PANTHER" id="PTHR36842">
    <property type="entry name" value="PROTEIN TOLB HOMOLOG"/>
    <property type="match status" value="1"/>
</dbReference>
<dbReference type="Pfam" id="PF00486">
    <property type="entry name" value="Trans_reg_C"/>
    <property type="match status" value="1"/>
</dbReference>
<dbReference type="SUPFAM" id="SSF46894">
    <property type="entry name" value="C-terminal effector domain of the bipartite response regulators"/>
    <property type="match status" value="1"/>
</dbReference>
<dbReference type="SMART" id="SM00862">
    <property type="entry name" value="Trans_reg_C"/>
    <property type="match status" value="1"/>
</dbReference>
<dbReference type="GO" id="GO:0000160">
    <property type="term" value="P:phosphorelay signal transduction system"/>
    <property type="evidence" value="ECO:0007669"/>
    <property type="project" value="InterPro"/>
</dbReference>
<feature type="domain" description="OmpR/PhoB-type" evidence="5">
    <location>
        <begin position="8"/>
        <end position="108"/>
    </location>
</feature>
<evidence type="ECO:0000313" key="6">
    <source>
        <dbReference type="EMBL" id="RSL18692.1"/>
    </source>
</evidence>
<dbReference type="Gene3D" id="2.120.10.30">
    <property type="entry name" value="TolB, C-terminal domain"/>
    <property type="match status" value="3"/>
</dbReference>
<comment type="similarity">
    <text evidence="1">Belongs to the TolB family.</text>
</comment>
<gene>
    <name evidence="6" type="ORF">EDE15_4291</name>
</gene>
<evidence type="ECO:0000256" key="2">
    <source>
        <dbReference type="ARBA" id="ARBA00023125"/>
    </source>
</evidence>
<dbReference type="AlphaFoldDB" id="A0A428MP91"/>
<feature type="DNA-binding region" description="OmpR/PhoB-type" evidence="3">
    <location>
        <begin position="8"/>
        <end position="108"/>
    </location>
</feature>
<dbReference type="RefSeq" id="WP_125487016.1">
    <property type="nucleotide sequence ID" value="NZ_RSDW01000001.1"/>
</dbReference>
<sequence length="722" mass="78948">MSPLIESPSRVTFGLFEVDLQSGELWKAGKRIKIQSQPFKVLAALLEHPGEIVTREDLQLRLWGKDTIVDFDHSLGTAINKIREALGDSAENPRFIETLARRGYRFITPVSYPIASPTTQTPPVAATIPHGQPSELPENHPVPQIRPGKQIHAGYIAAAAAAAGVALGVFLGSSGPRSPLRISQITYSGRISPGAPAMESLPATATDGFRIFSSVIENGRSSLSQVSIANGEALPLEIPGEIAAPSLGDLSPDGSKLLLRNHLSPESEQPLWVVPVGGGSALRVANILAHDATWMPDGNGILYAAGNELFVTYLKDGVSSSIATVPGRAFWLRWSPDGRLLRFTIIDPLAHTMSLWELPAGTHTPRPILSGWSNPASECCGTWTPDGKYFLFQSARDGNEDLWQLRGKDISGPTRITNGPLRYEAPIAARTGHRIFFLGLDNKSELLRYATDKREFIPLNTFLSQANRVNFSRDQQWVTWTDAKGRLWRARVNGEEELQLTPDSMQVFLAHWSPDGQQLAIMAREPGQAWQLYSVPADGGSPQPLHPENRNAGDPDWSADGQSLVFGRVPDLMGKESGSRAIQILNLHTHSITPVPGSEGLFSPRWSPDGRYIAAISLDQRRLMLYDVATRTWRLLAETSVADPVWSADSKAIYIHAFMSPTQPIYRVDVPSGQLQQVADLASFRTGETADYFFCGITPDNVPLVRSRSSTGNLYSIDLDGK</sequence>
<evidence type="ECO:0000256" key="3">
    <source>
        <dbReference type="PROSITE-ProRule" id="PRU01091"/>
    </source>
</evidence>
<dbReference type="Proteomes" id="UP000269669">
    <property type="component" value="Unassembled WGS sequence"/>
</dbReference>
<dbReference type="GO" id="GO:0003677">
    <property type="term" value="F:DNA binding"/>
    <property type="evidence" value="ECO:0007669"/>
    <property type="project" value="UniProtKB-UniRule"/>
</dbReference>
<dbReference type="PROSITE" id="PS51755">
    <property type="entry name" value="OMPR_PHOB"/>
    <property type="match status" value="1"/>
</dbReference>
<accession>A0A428MP91</accession>
<dbReference type="Gene3D" id="1.10.10.10">
    <property type="entry name" value="Winged helix-like DNA-binding domain superfamily/Winged helix DNA-binding domain"/>
    <property type="match status" value="1"/>
</dbReference>
<dbReference type="GO" id="GO:0006355">
    <property type="term" value="P:regulation of DNA-templated transcription"/>
    <property type="evidence" value="ECO:0007669"/>
    <property type="project" value="InterPro"/>
</dbReference>
<dbReference type="InterPro" id="IPR016032">
    <property type="entry name" value="Sig_transdc_resp-reg_C-effctor"/>
</dbReference>
<dbReference type="OrthoDB" id="100405at2"/>
<proteinExistence type="inferred from homology"/>
<evidence type="ECO:0000256" key="1">
    <source>
        <dbReference type="ARBA" id="ARBA00009820"/>
    </source>
</evidence>
<dbReference type="InterPro" id="IPR011659">
    <property type="entry name" value="WD40"/>
</dbReference>
<protein>
    <submittedName>
        <fullName evidence="6">DNA-binding winged helix-turn-helix (WHTH) protein</fullName>
    </submittedName>
</protein>
<evidence type="ECO:0000256" key="4">
    <source>
        <dbReference type="SAM" id="MobiDB-lite"/>
    </source>
</evidence>
<dbReference type="InterPro" id="IPR011042">
    <property type="entry name" value="6-blade_b-propeller_TolB-like"/>
</dbReference>
<evidence type="ECO:0000259" key="5">
    <source>
        <dbReference type="PROSITE" id="PS51755"/>
    </source>
</evidence>
<dbReference type="EMBL" id="RSDW01000001">
    <property type="protein sequence ID" value="RSL18692.1"/>
    <property type="molecule type" value="Genomic_DNA"/>
</dbReference>
<dbReference type="PANTHER" id="PTHR36842:SF1">
    <property type="entry name" value="PROTEIN TOLB"/>
    <property type="match status" value="1"/>
</dbReference>
<reference evidence="6 7" key="1">
    <citation type="submission" date="2018-12" db="EMBL/GenBank/DDBJ databases">
        <title>Sequencing of bacterial isolates from soil warming experiment in Harvard Forest, Massachusetts, USA.</title>
        <authorList>
            <person name="Deangelis K."/>
        </authorList>
    </citation>
    <scope>NUCLEOTIDE SEQUENCE [LARGE SCALE GENOMIC DNA]</scope>
    <source>
        <strain evidence="6 7">EB153</strain>
    </source>
</reference>
<dbReference type="SUPFAM" id="SSF82171">
    <property type="entry name" value="DPP6 N-terminal domain-like"/>
    <property type="match status" value="2"/>
</dbReference>
<keyword evidence="2 3" id="KW-0238">DNA-binding</keyword>